<keyword evidence="2" id="KW-1003">Cell membrane</keyword>
<dbReference type="EMBL" id="FCOR01000006">
    <property type="protein sequence ID" value="CVK16373.1"/>
    <property type="molecule type" value="Genomic_DNA"/>
</dbReference>
<evidence type="ECO:0000313" key="10">
    <source>
        <dbReference type="Proteomes" id="UP000182761"/>
    </source>
</evidence>
<evidence type="ECO:0000313" key="9">
    <source>
        <dbReference type="EMBL" id="CVK16373.1"/>
    </source>
</evidence>
<dbReference type="PANTHER" id="PTHR34390">
    <property type="entry name" value="UPF0442 PROTEIN YJJB-RELATED"/>
    <property type="match status" value="1"/>
</dbReference>
<feature type="transmembrane region" description="Helical" evidence="7">
    <location>
        <begin position="237"/>
        <end position="256"/>
    </location>
</feature>
<organism evidence="9 10">
    <name type="scientific">Apibacter mensalis</name>
    <dbReference type="NCBI Taxonomy" id="1586267"/>
    <lineage>
        <taxon>Bacteria</taxon>
        <taxon>Pseudomonadati</taxon>
        <taxon>Bacteroidota</taxon>
        <taxon>Flavobacteriia</taxon>
        <taxon>Flavobacteriales</taxon>
        <taxon>Weeksellaceae</taxon>
        <taxon>Apibacter</taxon>
    </lineage>
</organism>
<dbReference type="GO" id="GO:0022857">
    <property type="term" value="F:transmembrane transporter activity"/>
    <property type="evidence" value="ECO:0007669"/>
    <property type="project" value="InterPro"/>
</dbReference>
<feature type="transmembrane region" description="Helical" evidence="7">
    <location>
        <begin position="197"/>
        <end position="217"/>
    </location>
</feature>
<dbReference type="Pfam" id="PF06738">
    <property type="entry name" value="ThrE"/>
    <property type="match status" value="1"/>
</dbReference>
<accession>A0A0X3AQ48</accession>
<feature type="domain" description="Threonine/serine exporter-like N-terminal" evidence="8">
    <location>
        <begin position="14"/>
        <end position="251"/>
    </location>
</feature>
<comment type="subcellular location">
    <subcellularLocation>
        <location evidence="1">Cell membrane</location>
        <topology evidence="1">Multi-pass membrane protein</topology>
    </subcellularLocation>
</comment>
<evidence type="ECO:0000256" key="6">
    <source>
        <dbReference type="ARBA" id="ARBA00034125"/>
    </source>
</evidence>
<reference evidence="9 10" key="1">
    <citation type="submission" date="2016-01" db="EMBL/GenBank/DDBJ databases">
        <authorList>
            <person name="McClelland M."/>
            <person name="Jain A."/>
            <person name="Saraogi P."/>
            <person name="Mendelson R."/>
            <person name="Westerman R."/>
            <person name="SanMiguel P."/>
            <person name="Csonka L."/>
        </authorList>
    </citation>
    <scope>NUCLEOTIDE SEQUENCE [LARGE SCALE GENOMIC DNA]</scope>
    <source>
        <strain evidence="9 10">R-53146</strain>
    </source>
</reference>
<dbReference type="RefSeq" id="WP_055425569.1">
    <property type="nucleotide sequence ID" value="NZ_FCOR01000006.1"/>
</dbReference>
<evidence type="ECO:0000259" key="8">
    <source>
        <dbReference type="Pfam" id="PF06738"/>
    </source>
</evidence>
<keyword evidence="4 7" id="KW-1133">Transmembrane helix</keyword>
<dbReference type="GO" id="GO:0015744">
    <property type="term" value="P:succinate transport"/>
    <property type="evidence" value="ECO:0007669"/>
    <property type="project" value="TreeGrafter"/>
</dbReference>
<dbReference type="STRING" id="1586267.GCA_001418685_01225"/>
<sequence length="257" mass="28535">MTDTSIEIKFVSEVISDIAISLIMNGANTSRTLKNTQRIAGALGYEADLFFSLSGIVLSVRDKKTHEMHTIVRAIPHIGVNFEIVSEISILSWQVIHEHMNVNSVNRQFNSIKKINHYPKPAIWIFVGLAGASLCRILNGSWLEFFITFLATVLGILVRQFLTQKKFNIFIIFTIASFTAVSVVNIFRLITGLELKSAFAASVLFLIPGVPLINSFIDILEGYVSQGIARGIHGSMLIFVIAMGLFLSLFLFGYGFN</sequence>
<keyword evidence="3 7" id="KW-0812">Transmembrane</keyword>
<dbReference type="InterPro" id="IPR010619">
    <property type="entry name" value="ThrE-like_N"/>
</dbReference>
<comment type="similarity">
    <text evidence="6">Belongs to the ThrE exporter (TC 2.A.79) family.</text>
</comment>
<evidence type="ECO:0000256" key="5">
    <source>
        <dbReference type="ARBA" id="ARBA00023136"/>
    </source>
</evidence>
<feature type="transmembrane region" description="Helical" evidence="7">
    <location>
        <begin position="169"/>
        <end position="191"/>
    </location>
</feature>
<keyword evidence="5 7" id="KW-0472">Membrane</keyword>
<dbReference type="InterPro" id="IPR050539">
    <property type="entry name" value="ThrE_Dicarb/AminoAcid_Exp"/>
</dbReference>
<evidence type="ECO:0000256" key="2">
    <source>
        <dbReference type="ARBA" id="ARBA00022475"/>
    </source>
</evidence>
<proteinExistence type="inferred from homology"/>
<evidence type="ECO:0000256" key="1">
    <source>
        <dbReference type="ARBA" id="ARBA00004651"/>
    </source>
</evidence>
<name>A0A0X3AQ48_9FLAO</name>
<dbReference type="Proteomes" id="UP000182761">
    <property type="component" value="Unassembled WGS sequence"/>
</dbReference>
<dbReference type="GO" id="GO:0005886">
    <property type="term" value="C:plasma membrane"/>
    <property type="evidence" value="ECO:0007669"/>
    <property type="project" value="UniProtKB-SubCell"/>
</dbReference>
<keyword evidence="10" id="KW-1185">Reference proteome</keyword>
<dbReference type="AlphaFoldDB" id="A0A0X3AQ48"/>
<evidence type="ECO:0000256" key="4">
    <source>
        <dbReference type="ARBA" id="ARBA00022989"/>
    </source>
</evidence>
<dbReference type="PANTHER" id="PTHR34390:SF2">
    <property type="entry name" value="SUCCINATE TRANSPORTER SUBUNIT YJJP-RELATED"/>
    <property type="match status" value="1"/>
</dbReference>
<evidence type="ECO:0000256" key="3">
    <source>
        <dbReference type="ARBA" id="ARBA00022692"/>
    </source>
</evidence>
<feature type="transmembrane region" description="Helical" evidence="7">
    <location>
        <begin position="145"/>
        <end position="162"/>
    </location>
</feature>
<gene>
    <name evidence="9" type="ORF">Ga0061079_106139</name>
</gene>
<dbReference type="OrthoDB" id="9813917at2"/>
<evidence type="ECO:0000256" key="7">
    <source>
        <dbReference type="SAM" id="Phobius"/>
    </source>
</evidence>
<protein>
    <submittedName>
        <fullName evidence="9">Uncharacterized membrane protein YjjP, DUF1212 family</fullName>
    </submittedName>
</protein>